<keyword evidence="1" id="KW-0808">Transferase</keyword>
<dbReference type="SUPFAM" id="SSF53448">
    <property type="entry name" value="Nucleotide-diphospho-sugar transferases"/>
    <property type="match status" value="1"/>
</dbReference>
<evidence type="ECO:0000313" key="5">
    <source>
        <dbReference type="Proteomes" id="UP001596312"/>
    </source>
</evidence>
<reference evidence="4 5" key="1">
    <citation type="journal article" date="2019" name="Int. J. Syst. Evol. Microbiol.">
        <title>The Global Catalogue of Microorganisms (GCM) 10K type strain sequencing project: providing services to taxonomists for standard genome sequencing and annotation.</title>
        <authorList>
            <consortium name="The Broad Institute Genomics Platform"/>
            <consortium name="The Broad Institute Genome Sequencing Center for Infectious Disease"/>
            <person name="Wu L."/>
            <person name="Ma J."/>
        </authorList>
    </citation>
    <scope>NUCLEOTIDE SEQUENCE [LARGE SCALE GENOMIC DNA]</scope>
    <source>
        <strain evidence="4 5">CGMCC 1.3240</strain>
    </source>
</reference>
<dbReference type="InterPro" id="IPR029044">
    <property type="entry name" value="Nucleotide-diphossugar_trans"/>
</dbReference>
<keyword evidence="2" id="KW-0548">Nucleotidyltransferase</keyword>
<evidence type="ECO:0000313" key="4">
    <source>
        <dbReference type="EMBL" id="MFC6904707.1"/>
    </source>
</evidence>
<feature type="domain" description="Nucleotidyl transferase" evidence="3">
    <location>
        <begin position="3"/>
        <end position="211"/>
    </location>
</feature>
<comment type="caution">
    <text evidence="4">The sequence shown here is derived from an EMBL/GenBank/DDBJ whole genome shotgun (WGS) entry which is preliminary data.</text>
</comment>
<dbReference type="RefSeq" id="WP_340603222.1">
    <property type="nucleotide sequence ID" value="NZ_JBBMXV010000002.1"/>
</dbReference>
<proteinExistence type="predicted"/>
<dbReference type="Pfam" id="PF00483">
    <property type="entry name" value="NTP_transferase"/>
    <property type="match status" value="1"/>
</dbReference>
<evidence type="ECO:0000256" key="1">
    <source>
        <dbReference type="ARBA" id="ARBA00022679"/>
    </source>
</evidence>
<accession>A0ABD5UZS9</accession>
<dbReference type="InterPro" id="IPR005835">
    <property type="entry name" value="NTP_transferase_dom"/>
</dbReference>
<evidence type="ECO:0000256" key="2">
    <source>
        <dbReference type="ARBA" id="ARBA00022695"/>
    </source>
</evidence>
<organism evidence="4 5">
    <name type="scientific">Halalkalicoccus tibetensis</name>
    <dbReference type="NCBI Taxonomy" id="175632"/>
    <lineage>
        <taxon>Archaea</taxon>
        <taxon>Methanobacteriati</taxon>
        <taxon>Methanobacteriota</taxon>
        <taxon>Stenosarchaea group</taxon>
        <taxon>Halobacteria</taxon>
        <taxon>Halobacteriales</taxon>
        <taxon>Halococcaceae</taxon>
        <taxon>Halalkalicoccus</taxon>
    </lineage>
</organism>
<dbReference type="CDD" id="cd04181">
    <property type="entry name" value="NTP_transferase"/>
    <property type="match status" value="1"/>
</dbReference>
<dbReference type="AlphaFoldDB" id="A0ABD5UZS9"/>
<sequence length="237" mass="25676">MDALVFAAGRGTRLRPHTDDVPKPLLQVAGEPLLAHCLRAAVDYVDRIVLVVGYRDAEIEARFGDEFSGIPIEYARQESREGLAHAVLAAEEYVEGDVLTINGDNVFEGDLSGLVDRHHEPGVDGTVLLDRVERNEAEATARCDLAEDGTIRGIETAVGEAPEAGYIAAGAQTHDGTALLDACRSVERSKNDEYELTEALASLVEQGRYVGVEPDGWHLNVNTPADLDEARRRFAGE</sequence>
<dbReference type="EMBL" id="JBHSXQ010000002">
    <property type="protein sequence ID" value="MFC6904707.1"/>
    <property type="molecule type" value="Genomic_DNA"/>
</dbReference>
<protein>
    <submittedName>
        <fullName evidence="4">Nucleotidyltransferase family protein</fullName>
    </submittedName>
</protein>
<name>A0ABD5UZS9_9EURY</name>
<gene>
    <name evidence="4" type="ORF">ACFQGH_05780</name>
</gene>
<dbReference type="GO" id="GO:0016779">
    <property type="term" value="F:nucleotidyltransferase activity"/>
    <property type="evidence" value="ECO:0007669"/>
    <property type="project" value="UniProtKB-KW"/>
</dbReference>
<dbReference type="Gene3D" id="3.90.550.10">
    <property type="entry name" value="Spore Coat Polysaccharide Biosynthesis Protein SpsA, Chain A"/>
    <property type="match status" value="1"/>
</dbReference>
<keyword evidence="5" id="KW-1185">Reference proteome</keyword>
<dbReference type="PANTHER" id="PTHR43584">
    <property type="entry name" value="NUCLEOTIDYL TRANSFERASE"/>
    <property type="match status" value="1"/>
</dbReference>
<dbReference type="Proteomes" id="UP001596312">
    <property type="component" value="Unassembled WGS sequence"/>
</dbReference>
<dbReference type="InterPro" id="IPR050065">
    <property type="entry name" value="GlmU-like"/>
</dbReference>
<evidence type="ECO:0000259" key="3">
    <source>
        <dbReference type="Pfam" id="PF00483"/>
    </source>
</evidence>
<dbReference type="PANTHER" id="PTHR43584:SF8">
    <property type="entry name" value="N-ACETYLMURAMATE ALPHA-1-PHOSPHATE URIDYLYLTRANSFERASE"/>
    <property type="match status" value="1"/>
</dbReference>